<gene>
    <name evidence="3" type="primary">LOC125385819</name>
</gene>
<feature type="domain" description="Glucose-methanol-choline oxidoreductase C-terminal" evidence="1">
    <location>
        <begin position="140"/>
        <end position="227"/>
    </location>
</feature>
<dbReference type="AlphaFoldDB" id="A0A9C6SB38"/>
<sequence length="228" mass="26734">MISGIASGEYFSEHCIPVIQNLRDNRKDHIGRWVTFLVHEEIALVKSRLYNISNVLEYVILGEGPWTNVGNIEGIAFINTKYANASDDFPDIQLLYYSSGQNNIIRETRGLTREFYYAVYGEFHVKDLWNAYSTLLRLKSRNVIKLRSKNPFDYLLIYPNYFKEPEDMVTSIEGVKFVLEMSKTASCKRYGNKMNPKPFPCSKRIPMYTDPYWRDMIKLYLSTIFHFV</sequence>
<keyword evidence="2" id="KW-1185">Reference proteome</keyword>
<organism evidence="2 3">
    <name type="scientific">Bombus terrestris</name>
    <name type="common">Buff-tailed bumblebee</name>
    <name type="synonym">Apis terrestris</name>
    <dbReference type="NCBI Taxonomy" id="30195"/>
    <lineage>
        <taxon>Eukaryota</taxon>
        <taxon>Metazoa</taxon>
        <taxon>Ecdysozoa</taxon>
        <taxon>Arthropoda</taxon>
        <taxon>Hexapoda</taxon>
        <taxon>Insecta</taxon>
        <taxon>Pterygota</taxon>
        <taxon>Neoptera</taxon>
        <taxon>Endopterygota</taxon>
        <taxon>Hymenoptera</taxon>
        <taxon>Apocrita</taxon>
        <taxon>Aculeata</taxon>
        <taxon>Apoidea</taxon>
        <taxon>Anthophila</taxon>
        <taxon>Apidae</taxon>
        <taxon>Bombus</taxon>
        <taxon>Bombus</taxon>
    </lineage>
</organism>
<dbReference type="InterPro" id="IPR007867">
    <property type="entry name" value="GMC_OxRtase_C"/>
</dbReference>
<protein>
    <submittedName>
        <fullName evidence="3">Fatty acid photodecarboxylase, chloroplastic-like</fullName>
    </submittedName>
</protein>
<dbReference type="GO" id="GO:0016614">
    <property type="term" value="F:oxidoreductase activity, acting on CH-OH group of donors"/>
    <property type="evidence" value="ECO:0007669"/>
    <property type="project" value="InterPro"/>
</dbReference>
<dbReference type="OrthoDB" id="269227at2759"/>
<reference evidence="3" key="1">
    <citation type="submission" date="2025-08" db="UniProtKB">
        <authorList>
            <consortium name="RefSeq"/>
        </authorList>
    </citation>
    <scope>IDENTIFICATION</scope>
</reference>
<dbReference type="RefSeq" id="XP_048265423.1">
    <property type="nucleotide sequence ID" value="XM_048409466.1"/>
</dbReference>
<accession>A0A9C6SB38</accession>
<dbReference type="GeneID" id="125385819"/>
<name>A0A9C6SB38_BOMTE</name>
<evidence type="ECO:0000259" key="1">
    <source>
        <dbReference type="Pfam" id="PF05199"/>
    </source>
</evidence>
<dbReference type="PANTHER" id="PTHR11552:SF227">
    <property type="entry name" value="GLUCOSE DEHYDROGENASE [FAD, QUINONE]-LIKE PROTEIN"/>
    <property type="match status" value="1"/>
</dbReference>
<dbReference type="Proteomes" id="UP000835206">
    <property type="component" value="Chromosome 10"/>
</dbReference>
<dbReference type="Gene3D" id="3.30.560.10">
    <property type="entry name" value="Glucose Oxidase, domain 3"/>
    <property type="match status" value="1"/>
</dbReference>
<dbReference type="SUPFAM" id="SSF54373">
    <property type="entry name" value="FAD-linked reductases, C-terminal domain"/>
    <property type="match status" value="1"/>
</dbReference>
<proteinExistence type="predicted"/>
<dbReference type="KEGG" id="bter:125385819"/>
<dbReference type="PANTHER" id="PTHR11552">
    <property type="entry name" value="GLUCOSE-METHANOL-CHOLINE GMC OXIDOREDUCTASE"/>
    <property type="match status" value="1"/>
</dbReference>
<dbReference type="GO" id="GO:0050660">
    <property type="term" value="F:flavin adenine dinucleotide binding"/>
    <property type="evidence" value="ECO:0007669"/>
    <property type="project" value="InterPro"/>
</dbReference>
<evidence type="ECO:0000313" key="3">
    <source>
        <dbReference type="RefSeq" id="XP_048265423.1"/>
    </source>
</evidence>
<dbReference type="Pfam" id="PF05199">
    <property type="entry name" value="GMC_oxred_C"/>
    <property type="match status" value="1"/>
</dbReference>
<evidence type="ECO:0000313" key="2">
    <source>
        <dbReference type="Proteomes" id="UP000835206"/>
    </source>
</evidence>
<dbReference type="InterPro" id="IPR012132">
    <property type="entry name" value="GMC_OxRdtase"/>
</dbReference>